<evidence type="ECO:0000259" key="1">
    <source>
        <dbReference type="Pfam" id="PF01208"/>
    </source>
</evidence>
<dbReference type="SUPFAM" id="SSF51726">
    <property type="entry name" value="UROD/MetE-like"/>
    <property type="match status" value="1"/>
</dbReference>
<dbReference type="OrthoDB" id="108701at2157"/>
<dbReference type="InterPro" id="IPR000257">
    <property type="entry name" value="Uroporphyrinogen_deCOase"/>
</dbReference>
<evidence type="ECO:0000313" key="2">
    <source>
        <dbReference type="EMBL" id="APE96214.1"/>
    </source>
</evidence>
<accession>A0A1J1ADI8</accession>
<dbReference type="PANTHER" id="PTHR47099">
    <property type="entry name" value="METHYLCOBAMIDE:COM METHYLTRANSFERASE MTBA"/>
    <property type="match status" value="1"/>
</dbReference>
<dbReference type="InterPro" id="IPR038071">
    <property type="entry name" value="UROD/MetE-like_sf"/>
</dbReference>
<dbReference type="EMBL" id="CP016804">
    <property type="protein sequence ID" value="APE96214.1"/>
    <property type="molecule type" value="Genomic_DNA"/>
</dbReference>
<dbReference type="PANTHER" id="PTHR47099:SF1">
    <property type="entry name" value="METHYLCOBAMIDE:COM METHYLTRANSFERASE MTBA"/>
    <property type="match status" value="1"/>
</dbReference>
<feature type="domain" description="Uroporphyrinogen decarboxylase (URO-D)" evidence="1">
    <location>
        <begin position="231"/>
        <end position="431"/>
    </location>
</feature>
<dbReference type="GeneID" id="30418307"/>
<gene>
    <name evidence="2" type="ORF">HSR6_1777</name>
</gene>
<sequence>MSDEPAGPTLETWQRGDGIDFADEDAKADYQRRAKRMVDALRGADPDRVPVNLLSTFYPVFHAGYTPEEAMYEGEKLRDSLLTFVDDLEPDLFPWAASLIPSATALEIVDYQGFDWPGDGSSPETVYQAREREYMGVEDYEAFFTDPSDFFIRQYLPEVFGELDGMAHFPQFSNLTAGIAGVHPYLLPFGMPPMRETLQNLLDAGEEAMRWQQLIGGTVEEIVGAGYPQSVGGITLAPYDMLGDMVRGTHAIMMDLKRRPETLLEAVDRLVPIAIEMGITSAHVNNNPFVFIPLHKGADGFMSGEEFETFYWPQLRQVIEALTEADLVPWLFAEGRYTSRLETISDLPEGEMIWHFQDTDLELVRETLPESVTIAGDVSTGLLNTREPEAVTEYSQDLIERMGRNRFVLSPGVGLDEAKPANVKAMMDAPKNR</sequence>
<dbReference type="GO" id="GO:0006779">
    <property type="term" value="P:porphyrin-containing compound biosynthetic process"/>
    <property type="evidence" value="ECO:0007669"/>
    <property type="project" value="InterPro"/>
</dbReference>
<keyword evidence="3" id="KW-1185">Reference proteome</keyword>
<name>A0A1J1ADI8_9EURY</name>
<proteinExistence type="predicted"/>
<dbReference type="KEGG" id="hhsr:HSR6_1777"/>
<dbReference type="RefSeq" id="WP_071933395.1">
    <property type="nucleotide sequence ID" value="NZ_CP016804.1"/>
</dbReference>
<dbReference type="Gene3D" id="3.20.20.210">
    <property type="match status" value="1"/>
</dbReference>
<dbReference type="Pfam" id="PF01208">
    <property type="entry name" value="URO-D"/>
    <property type="match status" value="1"/>
</dbReference>
<dbReference type="AlphaFoldDB" id="A0A1J1ADI8"/>
<evidence type="ECO:0000313" key="3">
    <source>
        <dbReference type="Proteomes" id="UP000186165"/>
    </source>
</evidence>
<protein>
    <submittedName>
        <fullName evidence="2">Uroporphyrinogen-III decarboxylase</fullName>
    </submittedName>
</protein>
<reference evidence="3" key="1">
    <citation type="submission" date="2016-08" db="EMBL/GenBank/DDBJ databases">
        <title>Discovery of first anaerobic lithoheterotrophic haloarchae widely represented in hypersaline habitats.</title>
        <authorList>
            <person name="Sorokin D.Y."/>
            <person name="Kublanov I.V."/>
            <person name="Roman P."/>
            <person name="Sinninghe Damste J.S."/>
            <person name="Golyshin P.N."/>
            <person name="Rojo D."/>
            <person name="Ciordia S."/>
            <person name="Mena Md.C."/>
            <person name="Ferrer M."/>
            <person name="Smedile F."/>
            <person name="Messina E."/>
            <person name="La Cono V."/>
            <person name="Yakimov M.M."/>
        </authorList>
    </citation>
    <scope>NUCLEOTIDE SEQUENCE [LARGE SCALE GENOMIC DNA]</scope>
    <source>
        <strain evidence="3">HSR6</strain>
    </source>
</reference>
<organism evidence="2 3">
    <name type="scientific">Halodesulfurarchaeum formicicum</name>
    <dbReference type="NCBI Taxonomy" id="1873524"/>
    <lineage>
        <taxon>Archaea</taxon>
        <taxon>Methanobacteriati</taxon>
        <taxon>Methanobacteriota</taxon>
        <taxon>Stenosarchaea group</taxon>
        <taxon>Halobacteria</taxon>
        <taxon>Halobacteriales</taxon>
        <taxon>Halobacteriaceae</taxon>
        <taxon>Halodesulfurarchaeum</taxon>
    </lineage>
</organism>
<dbReference type="InterPro" id="IPR052024">
    <property type="entry name" value="Methanogen_methyltrans"/>
</dbReference>
<dbReference type="GO" id="GO:0004853">
    <property type="term" value="F:uroporphyrinogen decarboxylase activity"/>
    <property type="evidence" value="ECO:0007669"/>
    <property type="project" value="InterPro"/>
</dbReference>
<dbReference type="Proteomes" id="UP000186165">
    <property type="component" value="Chromosome"/>
</dbReference>